<proteinExistence type="inferred from homology"/>
<feature type="signal peptide" evidence="3">
    <location>
        <begin position="1"/>
        <end position="26"/>
    </location>
</feature>
<dbReference type="Pfam" id="PF01190">
    <property type="entry name" value="Pollen_Ole_e_1"/>
    <property type="match status" value="1"/>
</dbReference>
<comment type="caution">
    <text evidence="4">The sequence shown here is derived from an EMBL/GenBank/DDBJ whole genome shotgun (WGS) entry which is preliminary data.</text>
</comment>
<reference evidence="4" key="1">
    <citation type="submission" date="2020-06" db="EMBL/GenBank/DDBJ databases">
        <authorList>
            <person name="Li T."/>
            <person name="Hu X."/>
            <person name="Zhang T."/>
            <person name="Song X."/>
            <person name="Zhang H."/>
            <person name="Dai N."/>
            <person name="Sheng W."/>
            <person name="Hou X."/>
            <person name="Wei L."/>
        </authorList>
    </citation>
    <scope>NUCLEOTIDE SEQUENCE</scope>
    <source>
        <strain evidence="4">3651</strain>
        <tissue evidence="4">Leaf</tissue>
    </source>
</reference>
<evidence type="ECO:0000313" key="5">
    <source>
        <dbReference type="Proteomes" id="UP001293254"/>
    </source>
</evidence>
<protein>
    <submittedName>
        <fullName evidence="4">Pollen allergen Che a 1</fullName>
    </submittedName>
</protein>
<feature type="chain" id="PRO_5041898211" evidence="3">
    <location>
        <begin position="27"/>
        <end position="174"/>
    </location>
</feature>
<evidence type="ECO:0000256" key="2">
    <source>
        <dbReference type="ARBA" id="ARBA00023157"/>
    </source>
</evidence>
<sequence length="174" mass="19208">MAKLTQVAIVLAGALCLLSLAQVADSNQPQFIVKGKVYCDVCRANFVNRFSKPMPGAEVKLECREEESEKVTYRLTGGVTDHNGEYTLAAEGDHGEEYCEVTMVKSGQHDCDEIPTDGLGNKPVAEITLTANNGFHDEFRHANPLYYTTKKRAPQCAELDKELADDKEDEEPLP</sequence>
<evidence type="ECO:0000313" key="4">
    <source>
        <dbReference type="EMBL" id="KAK4440045.1"/>
    </source>
</evidence>
<reference evidence="4" key="2">
    <citation type="journal article" date="2024" name="Plant">
        <title>Genomic evolution and insights into agronomic trait innovations of Sesamum species.</title>
        <authorList>
            <person name="Miao H."/>
            <person name="Wang L."/>
            <person name="Qu L."/>
            <person name="Liu H."/>
            <person name="Sun Y."/>
            <person name="Le M."/>
            <person name="Wang Q."/>
            <person name="Wei S."/>
            <person name="Zheng Y."/>
            <person name="Lin W."/>
            <person name="Duan Y."/>
            <person name="Cao H."/>
            <person name="Xiong S."/>
            <person name="Wang X."/>
            <person name="Wei L."/>
            <person name="Li C."/>
            <person name="Ma Q."/>
            <person name="Ju M."/>
            <person name="Zhao R."/>
            <person name="Li G."/>
            <person name="Mu C."/>
            <person name="Tian Q."/>
            <person name="Mei H."/>
            <person name="Zhang T."/>
            <person name="Gao T."/>
            <person name="Zhang H."/>
        </authorList>
    </citation>
    <scope>NUCLEOTIDE SEQUENCE</scope>
    <source>
        <strain evidence="4">3651</strain>
    </source>
</reference>
<dbReference type="EMBL" id="JACGWO010000001">
    <property type="protein sequence ID" value="KAK4440045.1"/>
    <property type="molecule type" value="Genomic_DNA"/>
</dbReference>
<dbReference type="Proteomes" id="UP001293254">
    <property type="component" value="Unassembled WGS sequence"/>
</dbReference>
<keyword evidence="2" id="KW-1015">Disulfide bond</keyword>
<evidence type="ECO:0000256" key="3">
    <source>
        <dbReference type="SAM" id="SignalP"/>
    </source>
</evidence>
<keyword evidence="5" id="KW-1185">Reference proteome</keyword>
<dbReference type="InterPro" id="IPR006041">
    <property type="entry name" value="Pollen_Ole_e1_allergen"/>
</dbReference>
<gene>
    <name evidence="4" type="ORF">Salat_0339400</name>
</gene>
<accession>A0AAE2CZD8</accession>
<organism evidence="4 5">
    <name type="scientific">Sesamum alatum</name>
    <dbReference type="NCBI Taxonomy" id="300844"/>
    <lineage>
        <taxon>Eukaryota</taxon>
        <taxon>Viridiplantae</taxon>
        <taxon>Streptophyta</taxon>
        <taxon>Embryophyta</taxon>
        <taxon>Tracheophyta</taxon>
        <taxon>Spermatophyta</taxon>
        <taxon>Magnoliopsida</taxon>
        <taxon>eudicotyledons</taxon>
        <taxon>Gunneridae</taxon>
        <taxon>Pentapetalae</taxon>
        <taxon>asterids</taxon>
        <taxon>lamiids</taxon>
        <taxon>Lamiales</taxon>
        <taxon>Pedaliaceae</taxon>
        <taxon>Sesamum</taxon>
    </lineage>
</organism>
<dbReference type="AlphaFoldDB" id="A0AAE2CZD8"/>
<name>A0AAE2CZD8_9LAMI</name>
<evidence type="ECO:0000256" key="1">
    <source>
        <dbReference type="ARBA" id="ARBA00010049"/>
    </source>
</evidence>
<keyword evidence="3" id="KW-0732">Signal</keyword>
<comment type="similarity">
    <text evidence="1">Belongs to the Ole e I family.</text>
</comment>
<dbReference type="PANTHER" id="PTHR31614:SF24">
    <property type="entry name" value="OLEE1-LIKE PROTEIN"/>
    <property type="match status" value="1"/>
</dbReference>
<dbReference type="PANTHER" id="PTHR31614">
    <property type="entry name" value="PROTEIN DOWNSTREAM OF FLC-RELATED"/>
    <property type="match status" value="1"/>
</dbReference>